<feature type="compositionally biased region" description="Basic and acidic residues" evidence="1">
    <location>
        <begin position="448"/>
        <end position="459"/>
    </location>
</feature>
<evidence type="ECO:0000256" key="1">
    <source>
        <dbReference type="SAM" id="MobiDB-lite"/>
    </source>
</evidence>
<comment type="caution">
    <text evidence="2">The sequence shown here is derived from an EMBL/GenBank/DDBJ whole genome shotgun (WGS) entry which is preliminary data.</text>
</comment>
<sequence>MIAEAPFAGTRANRRDNPIYIQRFDSPSFYTVGDRVEGVLLVAPARTSRISASLRGFSIVQTPSAKSVAIEFYQETQDLFVSFRDGENLDALPKSSKNPGKTELPFSLTFAQHANLPPPPGRDWFHPEDSYNHPRFQHSPGFPLPPSCSANIPTNARIVYQLEACMEHLTPGSLPIRVREELTFVPAPPEFRLALLQPDLNFGSKLPKHCCREKFVRSRKLFPNYDERGGKLMKFKDKLADKELLFGLQSFAEVPYVKFNVFATPASVLIVGSDVPAIITVQHLKRSESLQTPPDLFIRRVKVQLNSIYNTFTPGDPSGRQISKPNVQTERSQFLLFDKKYEKGNGEPLYDGLSLSDIADVKLINGDFVPSFTTYGLNLEYELQIEITGKCADREWAGIVCTQPVQIVTELQTSARFEVADGGDTYEAEPRPIYHEVDPMTRPQDVYASREAHELDSRHNAPPMANNVPPPEYTA</sequence>
<evidence type="ECO:0000313" key="3">
    <source>
        <dbReference type="Proteomes" id="UP000249619"/>
    </source>
</evidence>
<dbReference type="Gene3D" id="2.60.40.640">
    <property type="match status" value="1"/>
</dbReference>
<dbReference type="Proteomes" id="UP000249619">
    <property type="component" value="Unassembled WGS sequence"/>
</dbReference>
<dbReference type="InterPro" id="IPR014752">
    <property type="entry name" value="Arrestin-like_C"/>
</dbReference>
<accession>A0A364N4I9</accession>
<organism evidence="2 3">
    <name type="scientific">Stemphylium lycopersici</name>
    <name type="common">Tomato gray leaf spot disease fungus</name>
    <name type="synonym">Thyrospora lycopersici</name>
    <dbReference type="NCBI Taxonomy" id="183478"/>
    <lineage>
        <taxon>Eukaryota</taxon>
        <taxon>Fungi</taxon>
        <taxon>Dikarya</taxon>
        <taxon>Ascomycota</taxon>
        <taxon>Pezizomycotina</taxon>
        <taxon>Dothideomycetes</taxon>
        <taxon>Pleosporomycetidae</taxon>
        <taxon>Pleosporales</taxon>
        <taxon>Pleosporineae</taxon>
        <taxon>Pleosporaceae</taxon>
        <taxon>Stemphylium</taxon>
    </lineage>
</organism>
<evidence type="ECO:0000313" key="2">
    <source>
        <dbReference type="EMBL" id="RAR11735.1"/>
    </source>
</evidence>
<name>A0A364N4I9_STELY</name>
<gene>
    <name evidence="2" type="ORF">DDE83_004461</name>
</gene>
<evidence type="ECO:0008006" key="4">
    <source>
        <dbReference type="Google" id="ProtNLM"/>
    </source>
</evidence>
<dbReference type="AlphaFoldDB" id="A0A364N4I9"/>
<protein>
    <recommendedName>
        <fullName evidence="4">Arrestin-like N-terminal domain-containing protein</fullName>
    </recommendedName>
</protein>
<proteinExistence type="predicted"/>
<reference evidence="3" key="1">
    <citation type="submission" date="2018-05" db="EMBL/GenBank/DDBJ databases">
        <title>Draft genome sequence of Stemphylium lycopersici strain CIDEFI 213.</title>
        <authorList>
            <person name="Medina R."/>
            <person name="Franco M.E.E."/>
            <person name="Lucentini C.G."/>
            <person name="Saparrat M.C.N."/>
            <person name="Balatti P.A."/>
        </authorList>
    </citation>
    <scope>NUCLEOTIDE SEQUENCE [LARGE SCALE GENOMIC DNA]</scope>
    <source>
        <strain evidence="3">CIDEFI 213</strain>
    </source>
</reference>
<keyword evidence="3" id="KW-1185">Reference proteome</keyword>
<dbReference type="EMBL" id="QGDH01000055">
    <property type="protein sequence ID" value="RAR11735.1"/>
    <property type="molecule type" value="Genomic_DNA"/>
</dbReference>
<feature type="region of interest" description="Disordered" evidence="1">
    <location>
        <begin position="446"/>
        <end position="475"/>
    </location>
</feature>